<keyword evidence="8" id="KW-1185">Reference proteome</keyword>
<dbReference type="CDD" id="cd10428">
    <property type="entry name" value="LFG_like"/>
    <property type="match status" value="1"/>
</dbReference>
<feature type="transmembrane region" description="Helical" evidence="6">
    <location>
        <begin position="102"/>
        <end position="123"/>
    </location>
</feature>
<feature type="transmembrane region" description="Helical" evidence="6">
    <location>
        <begin position="317"/>
        <end position="337"/>
    </location>
</feature>
<name>A0AA41SQU1_SCICA</name>
<dbReference type="PANTHER" id="PTHR23291:SF35">
    <property type="entry name" value="PROTEIN LIFEGUARD 3"/>
    <property type="match status" value="1"/>
</dbReference>
<dbReference type="GO" id="GO:0005794">
    <property type="term" value="C:Golgi apparatus"/>
    <property type="evidence" value="ECO:0007669"/>
    <property type="project" value="TreeGrafter"/>
</dbReference>
<dbReference type="PANTHER" id="PTHR23291">
    <property type="entry name" value="BAX INHIBITOR-RELATED"/>
    <property type="match status" value="1"/>
</dbReference>
<dbReference type="Pfam" id="PF01027">
    <property type="entry name" value="Bax1-I"/>
    <property type="match status" value="1"/>
</dbReference>
<keyword evidence="4 6" id="KW-0472">Membrane</keyword>
<feature type="transmembrane region" description="Helical" evidence="6">
    <location>
        <begin position="292"/>
        <end position="311"/>
    </location>
</feature>
<evidence type="ECO:0000313" key="8">
    <source>
        <dbReference type="Proteomes" id="UP001166674"/>
    </source>
</evidence>
<evidence type="ECO:0000256" key="1">
    <source>
        <dbReference type="ARBA" id="ARBA00004141"/>
    </source>
</evidence>
<comment type="subcellular location">
    <subcellularLocation>
        <location evidence="1">Membrane</location>
        <topology evidence="1">Multi-pass membrane protein</topology>
    </subcellularLocation>
</comment>
<sequence>MSNPTAPPPYEDRNPLYPGPPPAGGYGQPSVLPGGYPAYPAYPQPGYGHPAGYPQPMPPIHPMPMNYSPGQGYDGEERAVSDSFGPGEWDDRKVRHTFIQKVYTIIPVQLLITVAIIAIFTFVEPPMPPIHPMPMNYSPGQGYDGEERAVSDSFGPGEWDDRKVRHTFIQKVYTIIPVQLLITVAIIAIFTFVEPVSQFVRRNVAVYYVSYAVFIVTYLTLACCQGPRRQFPWNIILLTLFTFTMGFMTGTISSMYQTKADINAMIITAVVSISVTIFCFQTKVDFTSCTGLFCVLGIVLMVTGIVTSIVLYFKYIYWLHMLYAALGAICFTLFLAYDTQLVLGNRKHTISPEDYITGALQIYTDIIYIFTFVLQLVEDRN</sequence>
<gene>
    <name evidence="7" type="ORF">SUZIE_100510</name>
</gene>
<proteinExistence type="predicted"/>
<feature type="transmembrane region" description="Helical" evidence="6">
    <location>
        <begin position="235"/>
        <end position="256"/>
    </location>
</feature>
<evidence type="ECO:0000256" key="4">
    <source>
        <dbReference type="ARBA" id="ARBA00023136"/>
    </source>
</evidence>
<protein>
    <submittedName>
        <fullName evidence="7">Protein lifeguard 3</fullName>
    </submittedName>
</protein>
<dbReference type="GO" id="GO:2001234">
    <property type="term" value="P:negative regulation of apoptotic signaling pathway"/>
    <property type="evidence" value="ECO:0007669"/>
    <property type="project" value="TreeGrafter"/>
</dbReference>
<feature type="transmembrane region" description="Helical" evidence="6">
    <location>
        <begin position="205"/>
        <end position="223"/>
    </location>
</feature>
<evidence type="ECO:0000256" key="6">
    <source>
        <dbReference type="SAM" id="Phobius"/>
    </source>
</evidence>
<keyword evidence="2 6" id="KW-0812">Transmembrane</keyword>
<organism evidence="7 8">
    <name type="scientific">Sciurus carolinensis</name>
    <name type="common">Eastern gray squirrel</name>
    <dbReference type="NCBI Taxonomy" id="30640"/>
    <lineage>
        <taxon>Eukaryota</taxon>
        <taxon>Metazoa</taxon>
        <taxon>Chordata</taxon>
        <taxon>Craniata</taxon>
        <taxon>Vertebrata</taxon>
        <taxon>Euteleostomi</taxon>
        <taxon>Mammalia</taxon>
        <taxon>Eutheria</taxon>
        <taxon>Euarchontoglires</taxon>
        <taxon>Glires</taxon>
        <taxon>Rodentia</taxon>
        <taxon>Sciuromorpha</taxon>
        <taxon>Sciuridae</taxon>
        <taxon>Sciurinae</taxon>
        <taxon>Sciurini</taxon>
        <taxon>Sciurus</taxon>
    </lineage>
</organism>
<dbReference type="Proteomes" id="UP001166674">
    <property type="component" value="Unassembled WGS sequence"/>
</dbReference>
<dbReference type="EMBL" id="JAATJV010131200">
    <property type="protein sequence ID" value="MBZ3868952.1"/>
    <property type="molecule type" value="Genomic_DNA"/>
</dbReference>
<feature type="region of interest" description="Disordered" evidence="5">
    <location>
        <begin position="1"/>
        <end position="29"/>
    </location>
</feature>
<evidence type="ECO:0000256" key="3">
    <source>
        <dbReference type="ARBA" id="ARBA00022989"/>
    </source>
</evidence>
<evidence type="ECO:0000256" key="5">
    <source>
        <dbReference type="SAM" id="MobiDB-lite"/>
    </source>
</evidence>
<feature type="transmembrane region" description="Helical" evidence="6">
    <location>
        <begin position="358"/>
        <end position="377"/>
    </location>
</feature>
<dbReference type="InterPro" id="IPR006214">
    <property type="entry name" value="Bax_inhibitor_1-related"/>
</dbReference>
<dbReference type="GO" id="GO:0005783">
    <property type="term" value="C:endoplasmic reticulum"/>
    <property type="evidence" value="ECO:0007669"/>
    <property type="project" value="TreeGrafter"/>
</dbReference>
<feature type="transmembrane region" description="Helical" evidence="6">
    <location>
        <begin position="172"/>
        <end position="193"/>
    </location>
</feature>
<reference evidence="7" key="1">
    <citation type="submission" date="2020-03" db="EMBL/GenBank/DDBJ databases">
        <title>Studies in the Genomics of Life Span.</title>
        <authorList>
            <person name="Glass D."/>
        </authorList>
    </citation>
    <scope>NUCLEOTIDE SEQUENCE</scope>
    <source>
        <strain evidence="7">SUZIE</strain>
        <tissue evidence="7">Muscle</tissue>
    </source>
</reference>
<dbReference type="GO" id="GO:0016020">
    <property type="term" value="C:membrane"/>
    <property type="evidence" value="ECO:0007669"/>
    <property type="project" value="UniProtKB-SubCell"/>
</dbReference>
<keyword evidence="3 6" id="KW-1133">Transmembrane helix</keyword>
<accession>A0AA41SQU1</accession>
<evidence type="ECO:0000313" key="7">
    <source>
        <dbReference type="EMBL" id="MBZ3868952.1"/>
    </source>
</evidence>
<evidence type="ECO:0000256" key="2">
    <source>
        <dbReference type="ARBA" id="ARBA00022692"/>
    </source>
</evidence>
<feature type="transmembrane region" description="Helical" evidence="6">
    <location>
        <begin position="262"/>
        <end position="280"/>
    </location>
</feature>
<comment type="caution">
    <text evidence="7">The sequence shown here is derived from an EMBL/GenBank/DDBJ whole genome shotgun (WGS) entry which is preliminary data.</text>
</comment>
<dbReference type="AlphaFoldDB" id="A0AA41SQU1"/>